<dbReference type="EMBL" id="MLCF01000002">
    <property type="protein sequence ID" value="OIV39447.1"/>
    <property type="molecule type" value="Genomic_DNA"/>
</dbReference>
<evidence type="ECO:0000313" key="3">
    <source>
        <dbReference type="Proteomes" id="UP000243342"/>
    </source>
</evidence>
<dbReference type="InterPro" id="IPR032710">
    <property type="entry name" value="NTF2-like_dom_sf"/>
</dbReference>
<dbReference type="Pfam" id="PF12680">
    <property type="entry name" value="SnoaL_2"/>
    <property type="match status" value="1"/>
</dbReference>
<name>A0A1J7BL76_9ACTN</name>
<evidence type="ECO:0000313" key="2">
    <source>
        <dbReference type="EMBL" id="OIV39447.1"/>
    </source>
</evidence>
<gene>
    <name evidence="2" type="ORF">BIV57_01015</name>
</gene>
<dbReference type="STRING" id="1428644.BIV57_01015"/>
<dbReference type="AlphaFoldDB" id="A0A1J7BL76"/>
<feature type="domain" description="SnoaL-like" evidence="1">
    <location>
        <begin position="9"/>
        <end position="109"/>
    </location>
</feature>
<organism evidence="2 3">
    <name type="scientific">Mangrovactinospora gilvigrisea</name>
    <dbReference type="NCBI Taxonomy" id="1428644"/>
    <lineage>
        <taxon>Bacteria</taxon>
        <taxon>Bacillati</taxon>
        <taxon>Actinomycetota</taxon>
        <taxon>Actinomycetes</taxon>
        <taxon>Kitasatosporales</taxon>
        <taxon>Streptomycetaceae</taxon>
        <taxon>Mangrovactinospora</taxon>
    </lineage>
</organism>
<dbReference type="Gene3D" id="3.10.450.50">
    <property type="match status" value="1"/>
</dbReference>
<sequence>MTHDARAAAERMYEAFNARDLAAAETIFSADFVSHPLGTVGVDSVVKAWSGLHTTFPDIQVIVEDMVVDADKVAVRTALHGVSGGAGIDDQPLPSMMEIFRVQDGRIAELWGISTLNRPAGSSVTPG</sequence>
<accession>A0A1J7BL76</accession>
<evidence type="ECO:0000259" key="1">
    <source>
        <dbReference type="Pfam" id="PF12680"/>
    </source>
</evidence>
<protein>
    <recommendedName>
        <fullName evidence="1">SnoaL-like domain-containing protein</fullName>
    </recommendedName>
</protein>
<comment type="caution">
    <text evidence="2">The sequence shown here is derived from an EMBL/GenBank/DDBJ whole genome shotgun (WGS) entry which is preliminary data.</text>
</comment>
<reference evidence="2 3" key="1">
    <citation type="submission" date="2016-10" db="EMBL/GenBank/DDBJ databases">
        <title>Genome sequence of Streptomyces gilvigriseus MUSC 26.</title>
        <authorList>
            <person name="Lee L.-H."/>
            <person name="Ser H.-L."/>
        </authorList>
    </citation>
    <scope>NUCLEOTIDE SEQUENCE [LARGE SCALE GENOMIC DNA]</scope>
    <source>
        <strain evidence="2 3">MUSC 26</strain>
    </source>
</reference>
<proteinExistence type="predicted"/>
<dbReference type="Proteomes" id="UP000243342">
    <property type="component" value="Unassembled WGS sequence"/>
</dbReference>
<dbReference type="OrthoDB" id="9182871at2"/>
<dbReference type="RefSeq" id="WP_071654650.1">
    <property type="nucleotide sequence ID" value="NZ_MLCF01000002.1"/>
</dbReference>
<dbReference type="SUPFAM" id="SSF54427">
    <property type="entry name" value="NTF2-like"/>
    <property type="match status" value="1"/>
</dbReference>
<dbReference type="InterPro" id="IPR037401">
    <property type="entry name" value="SnoaL-like"/>
</dbReference>
<keyword evidence="3" id="KW-1185">Reference proteome</keyword>